<evidence type="ECO:0000256" key="1">
    <source>
        <dbReference type="SAM" id="MobiDB-lite"/>
    </source>
</evidence>
<feature type="region of interest" description="Disordered" evidence="1">
    <location>
        <begin position="67"/>
        <end position="88"/>
    </location>
</feature>
<proteinExistence type="predicted"/>
<accession>A0A091DRK4</accession>
<gene>
    <name evidence="2" type="ORF">H920_13207</name>
</gene>
<dbReference type="EMBL" id="KN123358">
    <property type="protein sequence ID" value="KFO25446.1"/>
    <property type="molecule type" value="Genomic_DNA"/>
</dbReference>
<keyword evidence="3" id="KW-1185">Reference proteome</keyword>
<evidence type="ECO:0000313" key="2">
    <source>
        <dbReference type="EMBL" id="KFO25446.1"/>
    </source>
</evidence>
<evidence type="ECO:0000313" key="3">
    <source>
        <dbReference type="Proteomes" id="UP000028990"/>
    </source>
</evidence>
<dbReference type="Proteomes" id="UP000028990">
    <property type="component" value="Unassembled WGS sequence"/>
</dbReference>
<reference evidence="2 3" key="1">
    <citation type="submission" date="2013-11" db="EMBL/GenBank/DDBJ databases">
        <title>The Damaraland mole rat (Fukomys damarensis) genome and evolution of African mole rats.</title>
        <authorList>
            <person name="Gladyshev V.N."/>
            <person name="Fang X."/>
        </authorList>
    </citation>
    <scope>NUCLEOTIDE SEQUENCE [LARGE SCALE GENOMIC DNA]</scope>
    <source>
        <tissue evidence="2">Liver</tissue>
    </source>
</reference>
<sequence>MSESKQWSSKEDLEGKPPSLCKFPFEASLPTQHSIPVSVTVYHCVVTRYYFIIGAIAKKSNTHTSLADDGLEQTSEVSSAPDAGQNLSKQLPNRCRGADLHRCSTLCQWADVVCCGGLDKEKREAA</sequence>
<name>A0A091DRK4_FUKDA</name>
<dbReference type="AlphaFoldDB" id="A0A091DRK4"/>
<protein>
    <submittedName>
        <fullName evidence="2">Uncharacterized protein</fullName>
    </submittedName>
</protein>
<organism evidence="2 3">
    <name type="scientific">Fukomys damarensis</name>
    <name type="common">Damaraland mole rat</name>
    <name type="synonym">Cryptomys damarensis</name>
    <dbReference type="NCBI Taxonomy" id="885580"/>
    <lineage>
        <taxon>Eukaryota</taxon>
        <taxon>Metazoa</taxon>
        <taxon>Chordata</taxon>
        <taxon>Craniata</taxon>
        <taxon>Vertebrata</taxon>
        <taxon>Euteleostomi</taxon>
        <taxon>Mammalia</taxon>
        <taxon>Eutheria</taxon>
        <taxon>Euarchontoglires</taxon>
        <taxon>Glires</taxon>
        <taxon>Rodentia</taxon>
        <taxon>Hystricomorpha</taxon>
        <taxon>Bathyergidae</taxon>
        <taxon>Fukomys</taxon>
    </lineage>
</organism>